<evidence type="ECO:0000256" key="11">
    <source>
        <dbReference type="ARBA" id="ARBA00022801"/>
    </source>
</evidence>
<evidence type="ECO:0000256" key="6">
    <source>
        <dbReference type="ARBA" id="ARBA00007731"/>
    </source>
</evidence>
<dbReference type="CDD" id="cd11534">
    <property type="entry name" value="NTP-PPase_HisIE_like"/>
    <property type="match status" value="1"/>
</dbReference>
<evidence type="ECO:0000256" key="15">
    <source>
        <dbReference type="HAMAP-Rule" id="MF_01019"/>
    </source>
</evidence>
<dbReference type="NCBIfam" id="NF000768">
    <property type="entry name" value="PRK00051.1"/>
    <property type="match status" value="1"/>
</dbReference>
<comment type="catalytic activity">
    <reaction evidence="1 15">
        <text>1-(5-phospho-beta-D-ribosyl)-5'-AMP + H2O = 1-(5-phospho-beta-D-ribosyl)-5-[(5-phospho-beta-D-ribosylamino)methylideneamino]imidazole-4-carboxamide</text>
        <dbReference type="Rhea" id="RHEA:20049"/>
        <dbReference type="ChEBI" id="CHEBI:15377"/>
        <dbReference type="ChEBI" id="CHEBI:58435"/>
        <dbReference type="ChEBI" id="CHEBI:59457"/>
        <dbReference type="EC" id="3.5.4.19"/>
    </reaction>
</comment>
<dbReference type="NCBIfam" id="NF001611">
    <property type="entry name" value="PRK00400.1-3"/>
    <property type="match status" value="1"/>
</dbReference>
<comment type="similarity">
    <text evidence="6 15">In the C-terminal section; belongs to the PRA-PH family.</text>
</comment>
<proteinExistence type="inferred from homology"/>
<dbReference type="Pfam" id="PF01502">
    <property type="entry name" value="PRA-CH"/>
    <property type="match status" value="1"/>
</dbReference>
<dbReference type="EC" id="3.5.4.19" evidence="15"/>
<comment type="pathway">
    <text evidence="4 15">Amino-acid biosynthesis; L-histidine biosynthesis; L-histidine from 5-phospho-alpha-D-ribose 1-diphosphate: step 3/9.</text>
</comment>
<dbReference type="EC" id="3.6.1.31" evidence="15"/>
<dbReference type="RefSeq" id="WP_020995404.1">
    <property type="nucleotide sequence ID" value="NZ_KI392032.1"/>
</dbReference>
<dbReference type="EMBL" id="ACDN02000002">
    <property type="protein sequence ID" value="EEO23557.2"/>
    <property type="molecule type" value="Genomic_DNA"/>
</dbReference>
<evidence type="ECO:0000256" key="8">
    <source>
        <dbReference type="ARBA" id="ARBA00022490"/>
    </source>
</evidence>
<feature type="region of interest" description="Phosphoribosyl-ATP pyrophosphohydrolase" evidence="15">
    <location>
        <begin position="142"/>
        <end position="250"/>
    </location>
</feature>
<evidence type="ECO:0000256" key="12">
    <source>
        <dbReference type="ARBA" id="ARBA00022840"/>
    </source>
</evidence>
<feature type="region of interest" description="Phosphoribosyl-AMP cyclohydrolase" evidence="15">
    <location>
        <begin position="1"/>
        <end position="141"/>
    </location>
</feature>
<protein>
    <recommendedName>
        <fullName evidence="15">Histidine biosynthesis bifunctional protein HisIE</fullName>
    </recommendedName>
    <domain>
        <recommendedName>
            <fullName evidence="15">Phosphoribosyl-AMP cyclohydrolase</fullName>
            <shortName evidence="15">PRA-CH</shortName>
            <ecNumber evidence="15">3.5.4.19</ecNumber>
        </recommendedName>
    </domain>
    <domain>
        <recommendedName>
            <fullName evidence="15">Phosphoribosyl-ATP pyrophosphatase</fullName>
            <shortName evidence="15">PRA-PH</shortName>
            <ecNumber evidence="15">3.6.1.31</ecNumber>
        </recommendedName>
    </domain>
</protein>
<dbReference type="NCBIfam" id="TIGR03188">
    <property type="entry name" value="histidine_hisI"/>
    <property type="match status" value="1"/>
</dbReference>
<evidence type="ECO:0000256" key="7">
    <source>
        <dbReference type="ARBA" id="ARBA00008299"/>
    </source>
</evidence>
<dbReference type="GO" id="GO:0005737">
    <property type="term" value="C:cytoplasm"/>
    <property type="evidence" value="ECO:0007669"/>
    <property type="project" value="UniProtKB-SubCell"/>
</dbReference>
<comment type="catalytic activity">
    <reaction evidence="2 15">
        <text>1-(5-phospho-beta-D-ribosyl)-ATP + H2O = 1-(5-phospho-beta-D-ribosyl)-5'-AMP + diphosphate + H(+)</text>
        <dbReference type="Rhea" id="RHEA:22828"/>
        <dbReference type="ChEBI" id="CHEBI:15377"/>
        <dbReference type="ChEBI" id="CHEBI:15378"/>
        <dbReference type="ChEBI" id="CHEBI:33019"/>
        <dbReference type="ChEBI" id="CHEBI:59457"/>
        <dbReference type="ChEBI" id="CHEBI:73183"/>
        <dbReference type="EC" id="3.6.1.31"/>
    </reaction>
</comment>
<dbReference type="SUPFAM" id="SSF101386">
    <property type="entry name" value="all-alpha NTP pyrophosphatases"/>
    <property type="match status" value="1"/>
</dbReference>
<keyword evidence="12 15" id="KW-0067">ATP-binding</keyword>
<evidence type="ECO:0000256" key="3">
    <source>
        <dbReference type="ARBA" id="ARBA00004496"/>
    </source>
</evidence>
<dbReference type="InterPro" id="IPR002496">
    <property type="entry name" value="PRib_AMP_CycHydrolase_dom"/>
</dbReference>
<reference evidence="17 18" key="1">
    <citation type="journal article" date="2014" name="Genome Announc.">
        <title>Draft genome sequences of six enterohepatic helicobacter species isolated from humans and one from rhesus macaques.</title>
        <authorList>
            <person name="Shen Z."/>
            <person name="Sheh A."/>
            <person name="Young S.K."/>
            <person name="Abouelliel A."/>
            <person name="Ward D.V."/>
            <person name="Earl A.M."/>
            <person name="Fox J.G."/>
        </authorList>
    </citation>
    <scope>NUCLEOTIDE SEQUENCE [LARGE SCALE GENOMIC DNA]</scope>
    <source>
        <strain evidence="17 18">ATCC 43879</strain>
    </source>
</reference>
<dbReference type="AlphaFoldDB" id="C3XEW8"/>
<accession>C3XEW8</accession>
<evidence type="ECO:0000256" key="13">
    <source>
        <dbReference type="ARBA" id="ARBA00023102"/>
    </source>
</evidence>
<dbReference type="eggNOG" id="COG0139">
    <property type="taxonomic scope" value="Bacteria"/>
</dbReference>
<evidence type="ECO:0000256" key="14">
    <source>
        <dbReference type="ARBA" id="ARBA00023268"/>
    </source>
</evidence>
<feature type="domain" description="Phosphoribosyl-AMP cyclohydrolase" evidence="16">
    <location>
        <begin position="34"/>
        <end position="107"/>
    </location>
</feature>
<evidence type="ECO:0000256" key="9">
    <source>
        <dbReference type="ARBA" id="ARBA00022605"/>
    </source>
</evidence>
<dbReference type="Pfam" id="PF01503">
    <property type="entry name" value="PRA-PH"/>
    <property type="match status" value="1"/>
</dbReference>
<comment type="caution">
    <text evidence="17">The sequence shown here is derived from an EMBL/GenBank/DDBJ whole genome shotgun (WGS) entry which is preliminary data.</text>
</comment>
<dbReference type="Gene3D" id="3.10.20.810">
    <property type="entry name" value="Phosphoribosyl-AMP cyclohydrolase"/>
    <property type="match status" value="1"/>
</dbReference>
<dbReference type="Proteomes" id="UP000005085">
    <property type="component" value="Unassembled WGS sequence"/>
</dbReference>
<dbReference type="InterPro" id="IPR021130">
    <property type="entry name" value="PRib-ATP_PPHydrolase-like"/>
</dbReference>
<evidence type="ECO:0000256" key="2">
    <source>
        <dbReference type="ARBA" id="ARBA00001460"/>
    </source>
</evidence>
<dbReference type="GO" id="GO:0005524">
    <property type="term" value="F:ATP binding"/>
    <property type="evidence" value="ECO:0007669"/>
    <property type="project" value="UniProtKB-KW"/>
</dbReference>
<evidence type="ECO:0000256" key="5">
    <source>
        <dbReference type="ARBA" id="ARBA00005204"/>
    </source>
</evidence>
<keyword evidence="9 15" id="KW-0028">Amino-acid biosynthesis</keyword>
<dbReference type="GO" id="GO:0004636">
    <property type="term" value="F:phosphoribosyl-ATP diphosphatase activity"/>
    <property type="evidence" value="ECO:0007669"/>
    <property type="project" value="UniProtKB-UniRule"/>
</dbReference>
<dbReference type="Gene3D" id="1.10.287.1080">
    <property type="entry name" value="MazG-like"/>
    <property type="match status" value="1"/>
</dbReference>
<name>C3XEW8_9HELI</name>
<gene>
    <name evidence="15" type="primary">hisI</name>
    <name evidence="15" type="synonym">hisIE</name>
    <name evidence="17" type="ORF">HRAG_00614</name>
</gene>
<evidence type="ECO:0000313" key="18">
    <source>
        <dbReference type="Proteomes" id="UP000005085"/>
    </source>
</evidence>
<dbReference type="InterPro" id="IPR023019">
    <property type="entry name" value="His_synth_HisIE"/>
</dbReference>
<dbReference type="HOGENOM" id="CLU_048577_3_0_7"/>
<dbReference type="InterPro" id="IPR038019">
    <property type="entry name" value="PRib_AMP_CycHydrolase_sf"/>
</dbReference>
<dbReference type="PANTHER" id="PTHR42945:SF1">
    <property type="entry name" value="HISTIDINE BIOSYNTHESIS BIFUNCTIONAL PROTEIN HIS7"/>
    <property type="match status" value="1"/>
</dbReference>
<evidence type="ECO:0000313" key="17">
    <source>
        <dbReference type="EMBL" id="EEO23557.2"/>
    </source>
</evidence>
<dbReference type="HAMAP" id="MF_01021">
    <property type="entry name" value="HisI"/>
    <property type="match status" value="1"/>
</dbReference>
<comment type="subcellular location">
    <subcellularLocation>
        <location evidence="3 15">Cytoplasm</location>
    </subcellularLocation>
</comment>
<dbReference type="GO" id="GO:0004635">
    <property type="term" value="F:phosphoribosyl-AMP cyclohydrolase activity"/>
    <property type="evidence" value="ECO:0007669"/>
    <property type="project" value="UniProtKB-UniRule"/>
</dbReference>
<evidence type="ECO:0000256" key="1">
    <source>
        <dbReference type="ARBA" id="ARBA00000024"/>
    </source>
</evidence>
<dbReference type="NCBIfam" id="NF002747">
    <property type="entry name" value="PRK02759.1"/>
    <property type="match status" value="1"/>
</dbReference>
<keyword evidence="14 15" id="KW-0511">Multifunctional enzyme</keyword>
<evidence type="ECO:0000259" key="16">
    <source>
        <dbReference type="Pfam" id="PF01502"/>
    </source>
</evidence>
<dbReference type="InterPro" id="IPR008179">
    <property type="entry name" value="HisE"/>
</dbReference>
<keyword evidence="10 15" id="KW-0547">Nucleotide-binding</keyword>
<dbReference type="SUPFAM" id="SSF141734">
    <property type="entry name" value="HisI-like"/>
    <property type="match status" value="1"/>
</dbReference>
<sequence>MKRVDNMKCLHIAWDNKGLIPCITQDSISNEVLMLAYMNEEALNLTLQTGIAHYFSRSKQRIWKKGEQSGNIQEVCEIKLDCDSDSILLRVNQKGVACHTGEFSCFFKNIDSINKDCATTRQESLETTKDSLTHSLNTYDTLDTLYHTLLERKNADSTTSYTASLFAKGTNAIAKKIIEEAGEFCFALKDRDSKEIIYECADVFYHILVGLASENIHPDRIYQELIKRMGVSGIAEKQSRIQTCNEVKDK</sequence>
<dbReference type="HAMAP" id="MF_01019">
    <property type="entry name" value="HisIE"/>
    <property type="match status" value="1"/>
</dbReference>
<organism evidence="17 18">
    <name type="scientific">Helicobacter bilis ATCC 43879</name>
    <dbReference type="NCBI Taxonomy" id="613026"/>
    <lineage>
        <taxon>Bacteria</taxon>
        <taxon>Pseudomonadati</taxon>
        <taxon>Campylobacterota</taxon>
        <taxon>Epsilonproteobacteria</taxon>
        <taxon>Campylobacterales</taxon>
        <taxon>Helicobacteraceae</taxon>
        <taxon>Helicobacter</taxon>
    </lineage>
</organism>
<evidence type="ECO:0000256" key="10">
    <source>
        <dbReference type="ARBA" id="ARBA00022741"/>
    </source>
</evidence>
<dbReference type="eggNOG" id="COG0140">
    <property type="taxonomic scope" value="Bacteria"/>
</dbReference>
<keyword evidence="8 15" id="KW-0963">Cytoplasm</keyword>
<keyword evidence="11 15" id="KW-0378">Hydrolase</keyword>
<keyword evidence="18" id="KW-1185">Reference proteome</keyword>
<dbReference type="InterPro" id="IPR026660">
    <property type="entry name" value="PRA-CH"/>
</dbReference>
<dbReference type="FunFam" id="3.10.20.810:FF:000001">
    <property type="entry name" value="Histidine biosynthesis bifunctional protein HisIE"/>
    <property type="match status" value="1"/>
</dbReference>
<dbReference type="HAMAP" id="MF_01020">
    <property type="entry name" value="HisE"/>
    <property type="match status" value="1"/>
</dbReference>
<comment type="pathway">
    <text evidence="5 15">Amino-acid biosynthesis; L-histidine biosynthesis; L-histidine from 5-phospho-alpha-D-ribose 1-diphosphate: step 2/9.</text>
</comment>
<keyword evidence="13 15" id="KW-0368">Histidine biosynthesis</keyword>
<dbReference type="UniPathway" id="UPA00031">
    <property type="reaction ID" value="UER00007"/>
</dbReference>
<evidence type="ECO:0000256" key="4">
    <source>
        <dbReference type="ARBA" id="ARBA00005169"/>
    </source>
</evidence>
<comment type="similarity">
    <text evidence="7 15">In the N-terminal section; belongs to the PRA-CH family.</text>
</comment>
<dbReference type="GO" id="GO:0000105">
    <property type="term" value="P:L-histidine biosynthetic process"/>
    <property type="evidence" value="ECO:0007669"/>
    <property type="project" value="UniProtKB-UniRule"/>
</dbReference>
<dbReference type="PANTHER" id="PTHR42945">
    <property type="entry name" value="HISTIDINE BIOSYNTHESIS BIFUNCTIONAL PROTEIN"/>
    <property type="match status" value="1"/>
</dbReference>